<organism evidence="2 3">
    <name type="scientific">Furfurilactobacillus curtus</name>
    <dbReference type="NCBI Taxonomy" id="1746200"/>
    <lineage>
        <taxon>Bacteria</taxon>
        <taxon>Bacillati</taxon>
        <taxon>Bacillota</taxon>
        <taxon>Bacilli</taxon>
        <taxon>Lactobacillales</taxon>
        <taxon>Lactobacillaceae</taxon>
        <taxon>Furfurilactobacillus</taxon>
    </lineage>
</organism>
<gene>
    <name evidence="2" type="ORF">JCM31185_16690</name>
</gene>
<dbReference type="InterPro" id="IPR036237">
    <property type="entry name" value="Xyl_isomerase-like_sf"/>
</dbReference>
<dbReference type="Proteomes" id="UP001628078">
    <property type="component" value="Unassembled WGS sequence"/>
</dbReference>
<dbReference type="SUPFAM" id="SSF51658">
    <property type="entry name" value="Xylose isomerase-like"/>
    <property type="match status" value="1"/>
</dbReference>
<dbReference type="EMBL" id="BQXO01000005">
    <property type="protein sequence ID" value="GKT06382.1"/>
    <property type="molecule type" value="Genomic_DNA"/>
</dbReference>
<protein>
    <submittedName>
        <fullName evidence="2">Sugar phosphate isomerase</fullName>
    </submittedName>
</protein>
<feature type="domain" description="Xylose isomerase-like TIM barrel" evidence="1">
    <location>
        <begin position="58"/>
        <end position="238"/>
    </location>
</feature>
<name>A0ABQ5JTI6_9LACO</name>
<dbReference type="Pfam" id="PF01261">
    <property type="entry name" value="AP_endonuc_2"/>
    <property type="match status" value="1"/>
</dbReference>
<comment type="caution">
    <text evidence="2">The sequence shown here is derived from an EMBL/GenBank/DDBJ whole genome shotgun (WGS) entry which is preliminary data.</text>
</comment>
<sequence>MQPLLGLKGSTNPDQYRQRLADHPDVFEFFLDQNDLTTAGLKHLQTAIDEVKQVTDRIVLHQPMRYKGWFVEMVTPAKKMPELYQFLRYSSDTLIALAQANDIQLLLHGSYSRQTQQFIDMYPDLATAQAVVFERLDQYAEQGGTHIMFENSISPLFFYGDPTMDQMIFNHHYRLAFDTSHCFIKSHGDNDVLMASLTHLAPHVVHYHLVDSFGLTHDSLPLGTGRIDWARVLPRLNPQASSIYEVNLADQTNDREMLASHRYLTNLAHQLEQHR</sequence>
<dbReference type="RefSeq" id="WP_407884476.1">
    <property type="nucleotide sequence ID" value="NZ_BQXO01000005.1"/>
</dbReference>
<accession>A0ABQ5JTI6</accession>
<keyword evidence="3" id="KW-1185">Reference proteome</keyword>
<dbReference type="InterPro" id="IPR013022">
    <property type="entry name" value="Xyl_isomerase-like_TIM-brl"/>
</dbReference>
<dbReference type="Gene3D" id="3.20.20.150">
    <property type="entry name" value="Divalent-metal-dependent TIM barrel enzymes"/>
    <property type="match status" value="1"/>
</dbReference>
<evidence type="ECO:0000313" key="2">
    <source>
        <dbReference type="EMBL" id="GKT06382.1"/>
    </source>
</evidence>
<proteinExistence type="predicted"/>
<evidence type="ECO:0000313" key="3">
    <source>
        <dbReference type="Proteomes" id="UP001628078"/>
    </source>
</evidence>
<dbReference type="GO" id="GO:0016853">
    <property type="term" value="F:isomerase activity"/>
    <property type="evidence" value="ECO:0007669"/>
    <property type="project" value="UniProtKB-KW"/>
</dbReference>
<evidence type="ECO:0000259" key="1">
    <source>
        <dbReference type="Pfam" id="PF01261"/>
    </source>
</evidence>
<reference evidence="2 3" key="1">
    <citation type="submission" date="2022-03" db="EMBL/GenBank/DDBJ databases">
        <title>Draft genome sequence of Furfurilactobacillus curtus JCM 31185.</title>
        <authorList>
            <person name="Suzuki S."/>
            <person name="Endo A."/>
            <person name="Kajikawa A."/>
        </authorList>
    </citation>
    <scope>NUCLEOTIDE SEQUENCE [LARGE SCALE GENOMIC DNA]</scope>
    <source>
        <strain evidence="2 3">JCM 31185</strain>
    </source>
</reference>
<keyword evidence="2" id="KW-0413">Isomerase</keyword>